<reference evidence="2" key="1">
    <citation type="submission" date="2025-08" db="UniProtKB">
        <authorList>
            <consortium name="Ensembl"/>
        </authorList>
    </citation>
    <scope>IDENTIFICATION</scope>
</reference>
<dbReference type="Ensembl" id="ENSLLET00000006544.1">
    <property type="protein sequence ID" value="ENSLLEP00000006280.1"/>
    <property type="gene ID" value="ENSLLEG00000003965.1"/>
</dbReference>
<dbReference type="PANTHER" id="PTHR21301:SF12">
    <property type="match status" value="1"/>
</dbReference>
<evidence type="ECO:0000259" key="1">
    <source>
        <dbReference type="PROSITE" id="PS50878"/>
    </source>
</evidence>
<evidence type="ECO:0000313" key="2">
    <source>
        <dbReference type="Ensembl" id="ENSLLEP00000006280.1"/>
    </source>
</evidence>
<dbReference type="OrthoDB" id="5859040at2759"/>
<protein>
    <recommendedName>
        <fullName evidence="1">Reverse transcriptase domain-containing protein</fullName>
    </recommendedName>
</protein>
<proteinExistence type="predicted"/>
<feature type="domain" description="Reverse transcriptase" evidence="1">
    <location>
        <begin position="126"/>
        <end position="387"/>
    </location>
</feature>
<sequence>MNIGIFNLSGYNLGGDEINVLRKGLKFAPSHSVDKFQVYVDLQKFKRKLCLKKFFLKTPIERTLTNESSYTSLKNKSMFYPKHMISDPIRAFESLVLNEIERIPEVSHKKKNLTKKRKRRPTEFKDNKEIIIKPADKERGIVIMSPDNYRKESVRLLTDITTYQKIANNPMEIVQEKIRDLLEKGMNTGILSEKESDFIYVQHPRIPVFYWLQKLHKYQENPPRRPILSGIESASSHLSRYIDVILQPLVKSTPSYLKDSMNTLQVLEEIKWEKGMILATCDVQSLYTIIPHHKGCQASRKFMELDPNIPKDLTEFVIEGIDLLLRNNFFKYEEQYYLQTRGTTMGTRFAPSYANLFIADWEDQFIYGGPDWVQSLVLFRRYIDDIL</sequence>
<dbReference type="Proteomes" id="UP000694569">
    <property type="component" value="Unplaced"/>
</dbReference>
<accession>A0A8C5LWU5</accession>
<dbReference type="PANTHER" id="PTHR21301">
    <property type="entry name" value="REVERSE TRANSCRIPTASE"/>
    <property type="match status" value="1"/>
</dbReference>
<dbReference type="PROSITE" id="PS50878">
    <property type="entry name" value="RT_POL"/>
    <property type="match status" value="1"/>
</dbReference>
<keyword evidence="3" id="KW-1185">Reference proteome</keyword>
<name>A0A8C5LWU5_9ANUR</name>
<dbReference type="AlphaFoldDB" id="A0A8C5LWU5"/>
<dbReference type="InterPro" id="IPR000477">
    <property type="entry name" value="RT_dom"/>
</dbReference>
<organism evidence="2 3">
    <name type="scientific">Leptobrachium leishanense</name>
    <name type="common">Leishan spiny toad</name>
    <dbReference type="NCBI Taxonomy" id="445787"/>
    <lineage>
        <taxon>Eukaryota</taxon>
        <taxon>Metazoa</taxon>
        <taxon>Chordata</taxon>
        <taxon>Craniata</taxon>
        <taxon>Vertebrata</taxon>
        <taxon>Euteleostomi</taxon>
        <taxon>Amphibia</taxon>
        <taxon>Batrachia</taxon>
        <taxon>Anura</taxon>
        <taxon>Pelobatoidea</taxon>
        <taxon>Megophryidae</taxon>
        <taxon>Leptobrachium</taxon>
    </lineage>
</organism>
<dbReference type="GeneTree" id="ENSGT00940000154669"/>
<reference evidence="2" key="2">
    <citation type="submission" date="2025-09" db="UniProtKB">
        <authorList>
            <consortium name="Ensembl"/>
        </authorList>
    </citation>
    <scope>IDENTIFICATION</scope>
</reference>
<evidence type="ECO:0000313" key="3">
    <source>
        <dbReference type="Proteomes" id="UP000694569"/>
    </source>
</evidence>